<keyword evidence="2" id="KW-1185">Reference proteome</keyword>
<dbReference type="EMBL" id="BPLR01014690">
    <property type="protein sequence ID" value="GIY70589.1"/>
    <property type="molecule type" value="Genomic_DNA"/>
</dbReference>
<dbReference type="AlphaFoldDB" id="A0AAV4VLB6"/>
<sequence length="101" mass="11383">MDLWQFICMIMIRQMKVSRWPFLARSSLIKICIHCSINTATQRDPSACHLFHPRGEASVHRTTPPAPIVLAPGHEPVCNPGGWAQFRDPFSPEGLATARFE</sequence>
<comment type="caution">
    <text evidence="1">The sequence shown here is derived from an EMBL/GenBank/DDBJ whole genome shotgun (WGS) entry which is preliminary data.</text>
</comment>
<protein>
    <submittedName>
        <fullName evidence="1">Uncharacterized protein</fullName>
    </submittedName>
</protein>
<accession>A0AAV4VLB6</accession>
<gene>
    <name evidence="1" type="ORF">CEXT_701941</name>
</gene>
<organism evidence="1 2">
    <name type="scientific">Caerostris extrusa</name>
    <name type="common">Bark spider</name>
    <name type="synonym">Caerostris bankana</name>
    <dbReference type="NCBI Taxonomy" id="172846"/>
    <lineage>
        <taxon>Eukaryota</taxon>
        <taxon>Metazoa</taxon>
        <taxon>Ecdysozoa</taxon>
        <taxon>Arthropoda</taxon>
        <taxon>Chelicerata</taxon>
        <taxon>Arachnida</taxon>
        <taxon>Araneae</taxon>
        <taxon>Araneomorphae</taxon>
        <taxon>Entelegynae</taxon>
        <taxon>Araneoidea</taxon>
        <taxon>Araneidae</taxon>
        <taxon>Caerostris</taxon>
    </lineage>
</organism>
<evidence type="ECO:0000313" key="2">
    <source>
        <dbReference type="Proteomes" id="UP001054945"/>
    </source>
</evidence>
<proteinExistence type="predicted"/>
<dbReference type="Proteomes" id="UP001054945">
    <property type="component" value="Unassembled WGS sequence"/>
</dbReference>
<name>A0AAV4VLB6_CAEEX</name>
<evidence type="ECO:0000313" key="1">
    <source>
        <dbReference type="EMBL" id="GIY70589.1"/>
    </source>
</evidence>
<reference evidence="1 2" key="1">
    <citation type="submission" date="2021-06" db="EMBL/GenBank/DDBJ databases">
        <title>Caerostris extrusa draft genome.</title>
        <authorList>
            <person name="Kono N."/>
            <person name="Arakawa K."/>
        </authorList>
    </citation>
    <scope>NUCLEOTIDE SEQUENCE [LARGE SCALE GENOMIC DNA]</scope>
</reference>